<evidence type="ECO:0000313" key="7">
    <source>
        <dbReference type="EMBL" id="OAG38609.1"/>
    </source>
</evidence>
<dbReference type="GeneID" id="34602271"/>
<dbReference type="SUPFAM" id="SSF57701">
    <property type="entry name" value="Zn2/Cys6 DNA-binding domain"/>
    <property type="match status" value="1"/>
</dbReference>
<dbReference type="PROSITE" id="PS00463">
    <property type="entry name" value="ZN2_CY6_FUNGAL_1"/>
    <property type="match status" value="1"/>
</dbReference>
<dbReference type="Proteomes" id="UP000077002">
    <property type="component" value="Unassembled WGS sequence"/>
</dbReference>
<feature type="compositionally biased region" description="Polar residues" evidence="5">
    <location>
        <begin position="300"/>
        <end position="314"/>
    </location>
</feature>
<dbReference type="PANTHER" id="PTHR37012">
    <property type="entry name" value="B-ZIP TRANSCRIPTION FACTOR (EUROFUNG)-RELATED"/>
    <property type="match status" value="1"/>
</dbReference>
<dbReference type="InterPro" id="IPR036864">
    <property type="entry name" value="Zn2-C6_fun-type_DNA-bd_sf"/>
</dbReference>
<evidence type="ECO:0000259" key="6">
    <source>
        <dbReference type="PROSITE" id="PS50048"/>
    </source>
</evidence>
<feature type="compositionally biased region" description="Polar residues" evidence="5">
    <location>
        <begin position="156"/>
        <end position="167"/>
    </location>
</feature>
<name>A0A177F5Q6_9EURO</name>
<comment type="caution">
    <text evidence="7">The sequence shown here is derived from an EMBL/GenBank/DDBJ whole genome shotgun (WGS) entry which is preliminary data.</text>
</comment>
<evidence type="ECO:0000256" key="1">
    <source>
        <dbReference type="ARBA" id="ARBA00023015"/>
    </source>
</evidence>
<dbReference type="EMBL" id="LVKK01000053">
    <property type="protein sequence ID" value="OAG38609.1"/>
    <property type="molecule type" value="Genomic_DNA"/>
</dbReference>
<feature type="region of interest" description="Disordered" evidence="5">
    <location>
        <begin position="142"/>
        <end position="170"/>
    </location>
</feature>
<proteinExistence type="predicted"/>
<evidence type="ECO:0000256" key="3">
    <source>
        <dbReference type="ARBA" id="ARBA00023163"/>
    </source>
</evidence>
<dbReference type="GO" id="GO:0003677">
    <property type="term" value="F:DNA binding"/>
    <property type="evidence" value="ECO:0007669"/>
    <property type="project" value="UniProtKB-KW"/>
</dbReference>
<dbReference type="PROSITE" id="PS50048">
    <property type="entry name" value="ZN2_CY6_FUNGAL_2"/>
    <property type="match status" value="1"/>
</dbReference>
<feature type="region of interest" description="Disordered" evidence="5">
    <location>
        <begin position="300"/>
        <end position="321"/>
    </location>
</feature>
<reference evidence="7 8" key="1">
    <citation type="submission" date="2016-03" db="EMBL/GenBank/DDBJ databases">
        <title>Draft genome sequence of the Fonsecaea monophora CBS 269.37.</title>
        <authorList>
            <person name="Bombassaro A."/>
            <person name="Vinicius W.A."/>
            <person name="De Hoog S."/>
            <person name="Sun J."/>
            <person name="Souza E.M."/>
            <person name="Raittz R.T."/>
            <person name="Costa F."/>
            <person name="Leao A.C."/>
            <person name="Tadra-Sfeir M.Z."/>
            <person name="Baura V."/>
            <person name="Balsanelli E."/>
            <person name="Pedrosa F.O."/>
            <person name="Moreno L.F."/>
            <person name="Steffens M.B."/>
            <person name="Xi L."/>
            <person name="Bocca A.L."/>
            <person name="Felipe M.S."/>
            <person name="Teixeira M."/>
            <person name="Telles Filho F.Q."/>
            <person name="Azevedo C.M."/>
            <person name="Gomes R."/>
            <person name="Vicente V.A."/>
        </authorList>
    </citation>
    <scope>NUCLEOTIDE SEQUENCE [LARGE SCALE GENOMIC DNA]</scope>
    <source>
        <strain evidence="7 8">CBS 269.37</strain>
    </source>
</reference>
<feature type="region of interest" description="Disordered" evidence="5">
    <location>
        <begin position="1"/>
        <end position="23"/>
    </location>
</feature>
<protein>
    <recommendedName>
        <fullName evidence="6">Zn(2)-C6 fungal-type domain-containing protein</fullName>
    </recommendedName>
</protein>
<evidence type="ECO:0000256" key="5">
    <source>
        <dbReference type="SAM" id="MobiDB-lite"/>
    </source>
</evidence>
<keyword evidence="3" id="KW-0804">Transcription</keyword>
<dbReference type="SMART" id="SM00066">
    <property type="entry name" value="GAL4"/>
    <property type="match status" value="1"/>
</dbReference>
<dbReference type="CDD" id="cd00067">
    <property type="entry name" value="GAL4"/>
    <property type="match status" value="1"/>
</dbReference>
<dbReference type="InterPro" id="IPR001138">
    <property type="entry name" value="Zn2Cys6_DnaBD"/>
</dbReference>
<feature type="region of interest" description="Disordered" evidence="5">
    <location>
        <begin position="191"/>
        <end position="258"/>
    </location>
</feature>
<keyword evidence="8" id="KW-1185">Reference proteome</keyword>
<gene>
    <name evidence="7" type="ORF">AYO21_07115</name>
</gene>
<feature type="compositionally biased region" description="Polar residues" evidence="5">
    <location>
        <begin position="208"/>
        <end position="222"/>
    </location>
</feature>
<dbReference type="Gene3D" id="4.10.240.10">
    <property type="entry name" value="Zn(2)-C6 fungal-type DNA-binding domain"/>
    <property type="match status" value="1"/>
</dbReference>
<dbReference type="OrthoDB" id="4356994at2759"/>
<dbReference type="GO" id="GO:0008270">
    <property type="term" value="F:zinc ion binding"/>
    <property type="evidence" value="ECO:0007669"/>
    <property type="project" value="InterPro"/>
</dbReference>
<evidence type="ECO:0000256" key="4">
    <source>
        <dbReference type="ARBA" id="ARBA00023242"/>
    </source>
</evidence>
<dbReference type="AlphaFoldDB" id="A0A177F5Q6"/>
<accession>A0A177F5Q6</accession>
<dbReference type="GO" id="GO:0000981">
    <property type="term" value="F:DNA-binding transcription factor activity, RNA polymerase II-specific"/>
    <property type="evidence" value="ECO:0007669"/>
    <property type="project" value="InterPro"/>
</dbReference>
<dbReference type="Pfam" id="PF11905">
    <property type="entry name" value="DUF3425"/>
    <property type="match status" value="1"/>
</dbReference>
<evidence type="ECO:0000256" key="2">
    <source>
        <dbReference type="ARBA" id="ARBA00023125"/>
    </source>
</evidence>
<feature type="compositionally biased region" description="Low complexity" evidence="5">
    <location>
        <begin position="12"/>
        <end position="23"/>
    </location>
</feature>
<dbReference type="PANTHER" id="PTHR37012:SF2">
    <property type="entry name" value="BZIP DOMAIN-CONTAINING PROTEIN-RELATED"/>
    <property type="match status" value="1"/>
</dbReference>
<dbReference type="RefSeq" id="XP_022510561.1">
    <property type="nucleotide sequence ID" value="XM_022657072.1"/>
</dbReference>
<feature type="domain" description="Zn(2)-C6 fungal-type" evidence="6">
    <location>
        <begin position="42"/>
        <end position="72"/>
    </location>
</feature>
<keyword evidence="2" id="KW-0238">DNA-binding</keyword>
<keyword evidence="4" id="KW-0539">Nucleus</keyword>
<evidence type="ECO:0000313" key="8">
    <source>
        <dbReference type="Proteomes" id="UP000077002"/>
    </source>
</evidence>
<dbReference type="InterPro" id="IPR021833">
    <property type="entry name" value="DUF3425"/>
</dbReference>
<sequence>MDRRPLQSLLPGSGNNSNAIISNRSARAERLGRNKITRVGTACEACKRRRSKCSGLPAPCKLCLQSGIECTFDPSLDGRRAVHREDREALLSQNRLLTALLQAVRFRSSSQVDAVIRSIRENDPADDIFVTIQECLRQLDDGETATSGADGLPDDLQSQLQGATSVEESAPKDLDDMVYLGRRTHGREPLETISTPVSHDDCEDGIQTGDQLKSNFYSSYNQPPLTPSSVLSPPESAHEQPVQPVAEEKFPRQSGVHSGTAHHIYEEVPSGSIASSSRPQNNTSNFQHNRRGWHFALRTSDSQTAHSSGDPTDTQPEETHQTDASYQLVTQYAHAGEAANTGITPFVPGVPAQGHNARRSLHDRVSQLYGVQTLVMHENTPLSDIITGFMDNAKTLLLYGASPSGVLGSDLIDVELFFRDRNEDDSFTVSGWACEVWRSFHDWDVYVRLAQILAYTAVMRWMLVPTADSYAAIPAILKPRPIQYLVPHHIALDFLPLPPLREALIKNLRDWMTALPAAPLSVNWDRGMDEAVRWDEHHRRRVLSQDFVDHVTNYQNWSIGESILGTFPEVKGLIRLDKQ</sequence>
<dbReference type="Pfam" id="PF00172">
    <property type="entry name" value="Zn_clus"/>
    <property type="match status" value="1"/>
</dbReference>
<organism evidence="7 8">
    <name type="scientific">Fonsecaea monophora</name>
    <dbReference type="NCBI Taxonomy" id="254056"/>
    <lineage>
        <taxon>Eukaryota</taxon>
        <taxon>Fungi</taxon>
        <taxon>Dikarya</taxon>
        <taxon>Ascomycota</taxon>
        <taxon>Pezizomycotina</taxon>
        <taxon>Eurotiomycetes</taxon>
        <taxon>Chaetothyriomycetidae</taxon>
        <taxon>Chaetothyriales</taxon>
        <taxon>Herpotrichiellaceae</taxon>
        <taxon>Fonsecaea</taxon>
    </lineage>
</organism>
<keyword evidence="1" id="KW-0805">Transcription regulation</keyword>